<accession>A0A200QAY5</accession>
<gene>
    <name evidence="3" type="ORF">BVC80_7397g2</name>
</gene>
<dbReference type="InterPro" id="IPR036396">
    <property type="entry name" value="Cyt_P450_sf"/>
</dbReference>
<protein>
    <submittedName>
        <fullName evidence="3">Cytochrome P450</fullName>
    </submittedName>
</protein>
<dbReference type="GO" id="GO:0010268">
    <property type="term" value="P:brassinosteroid homeostasis"/>
    <property type="evidence" value="ECO:0007669"/>
    <property type="project" value="TreeGrafter"/>
</dbReference>
<dbReference type="GO" id="GO:0016132">
    <property type="term" value="P:brassinosteroid biosynthetic process"/>
    <property type="evidence" value="ECO:0007669"/>
    <property type="project" value="TreeGrafter"/>
</dbReference>
<dbReference type="OMA" id="CHEKFIN"/>
<sequence>MFIIIMWSVLSCLIALAIISLTHYVYRWRNPKCNGKLPPGSMGLPLIGESIQFFFPSKSFDIPQFFKKRIARYGTLFRTSLGGRPVVVSSDPEFNHFILQQEGKLVEMWYMDSLSSVFGSEVSEGANIGYIHKYTRNLVLGHLGTECLKQMLLLQMEVMVTQYLQSWSTKPSVELKESISTVSHSSQPVPYTVSIRLGTDSFGHAQE</sequence>
<dbReference type="STRING" id="56857.A0A200QAY5"/>
<dbReference type="GO" id="GO:0004497">
    <property type="term" value="F:monooxygenase activity"/>
    <property type="evidence" value="ECO:0007669"/>
    <property type="project" value="InterPro"/>
</dbReference>
<dbReference type="Gene3D" id="1.10.630.10">
    <property type="entry name" value="Cytochrome P450"/>
    <property type="match status" value="1"/>
</dbReference>
<reference evidence="3 4" key="1">
    <citation type="journal article" date="2017" name="Mol. Plant">
        <title>The Genome of Medicinal Plant Macleaya cordata Provides New Insights into Benzylisoquinoline Alkaloids Metabolism.</title>
        <authorList>
            <person name="Liu X."/>
            <person name="Liu Y."/>
            <person name="Huang P."/>
            <person name="Ma Y."/>
            <person name="Qing Z."/>
            <person name="Tang Q."/>
            <person name="Cao H."/>
            <person name="Cheng P."/>
            <person name="Zheng Y."/>
            <person name="Yuan Z."/>
            <person name="Zhou Y."/>
            <person name="Liu J."/>
            <person name="Tang Z."/>
            <person name="Zhuo Y."/>
            <person name="Zhang Y."/>
            <person name="Yu L."/>
            <person name="Huang J."/>
            <person name="Yang P."/>
            <person name="Peng Q."/>
            <person name="Zhang J."/>
            <person name="Jiang W."/>
            <person name="Zhang Z."/>
            <person name="Lin K."/>
            <person name="Ro D.K."/>
            <person name="Chen X."/>
            <person name="Xiong X."/>
            <person name="Shang Y."/>
            <person name="Huang S."/>
            <person name="Zeng J."/>
        </authorList>
    </citation>
    <scope>NUCLEOTIDE SEQUENCE [LARGE SCALE GENOMIC DNA]</scope>
    <source>
        <strain evidence="4">cv. BLH2017</strain>
        <tissue evidence="3">Root</tissue>
    </source>
</reference>
<keyword evidence="2" id="KW-0408">Iron</keyword>
<dbReference type="AlphaFoldDB" id="A0A200QAY5"/>
<comment type="caution">
    <text evidence="3">The sequence shown here is derived from an EMBL/GenBank/DDBJ whole genome shotgun (WGS) entry which is preliminary data.</text>
</comment>
<dbReference type="Proteomes" id="UP000195402">
    <property type="component" value="Unassembled WGS sequence"/>
</dbReference>
<dbReference type="PANTHER" id="PTHR24286">
    <property type="entry name" value="CYTOCHROME P450 26"/>
    <property type="match status" value="1"/>
</dbReference>
<dbReference type="GO" id="GO:0005506">
    <property type="term" value="F:iron ion binding"/>
    <property type="evidence" value="ECO:0007669"/>
    <property type="project" value="InterPro"/>
</dbReference>
<dbReference type="GO" id="GO:0020037">
    <property type="term" value="F:heme binding"/>
    <property type="evidence" value="ECO:0007669"/>
    <property type="project" value="InterPro"/>
</dbReference>
<organism evidence="3 4">
    <name type="scientific">Macleaya cordata</name>
    <name type="common">Five-seeded plume-poppy</name>
    <name type="synonym">Bocconia cordata</name>
    <dbReference type="NCBI Taxonomy" id="56857"/>
    <lineage>
        <taxon>Eukaryota</taxon>
        <taxon>Viridiplantae</taxon>
        <taxon>Streptophyta</taxon>
        <taxon>Embryophyta</taxon>
        <taxon>Tracheophyta</taxon>
        <taxon>Spermatophyta</taxon>
        <taxon>Magnoliopsida</taxon>
        <taxon>Ranunculales</taxon>
        <taxon>Papaveraceae</taxon>
        <taxon>Papaveroideae</taxon>
        <taxon>Macleaya</taxon>
    </lineage>
</organism>
<dbReference type="GO" id="GO:0016705">
    <property type="term" value="F:oxidoreductase activity, acting on paired donors, with incorporation or reduction of molecular oxygen"/>
    <property type="evidence" value="ECO:0007669"/>
    <property type="project" value="InterPro"/>
</dbReference>
<dbReference type="InParanoid" id="A0A200QAY5"/>
<dbReference type="EMBL" id="MVGT01002449">
    <property type="protein sequence ID" value="OVA07648.1"/>
    <property type="molecule type" value="Genomic_DNA"/>
</dbReference>
<dbReference type="SUPFAM" id="SSF48264">
    <property type="entry name" value="Cytochrome P450"/>
    <property type="match status" value="1"/>
</dbReference>
<evidence type="ECO:0000256" key="1">
    <source>
        <dbReference type="ARBA" id="ARBA00022723"/>
    </source>
</evidence>
<proteinExistence type="predicted"/>
<keyword evidence="1" id="KW-0479">Metal-binding</keyword>
<dbReference type="GO" id="GO:0016125">
    <property type="term" value="P:sterol metabolic process"/>
    <property type="evidence" value="ECO:0007669"/>
    <property type="project" value="TreeGrafter"/>
</dbReference>
<keyword evidence="4" id="KW-1185">Reference proteome</keyword>
<name>A0A200QAY5_MACCD</name>
<evidence type="ECO:0000313" key="4">
    <source>
        <dbReference type="Proteomes" id="UP000195402"/>
    </source>
</evidence>
<evidence type="ECO:0000256" key="2">
    <source>
        <dbReference type="ARBA" id="ARBA00023004"/>
    </source>
</evidence>
<dbReference type="OrthoDB" id="1372046at2759"/>
<dbReference type="PANTHER" id="PTHR24286:SF305">
    <property type="entry name" value="CYTOCHROME P450 708A2"/>
    <property type="match status" value="1"/>
</dbReference>
<evidence type="ECO:0000313" key="3">
    <source>
        <dbReference type="EMBL" id="OVA07648.1"/>
    </source>
</evidence>